<dbReference type="Proteomes" id="UP000322887">
    <property type="component" value="Chromosome"/>
</dbReference>
<organism evidence="1 2">
    <name type="scientific">Gimesia maris</name>
    <dbReference type="NCBI Taxonomy" id="122"/>
    <lineage>
        <taxon>Bacteria</taxon>
        <taxon>Pseudomonadati</taxon>
        <taxon>Planctomycetota</taxon>
        <taxon>Planctomycetia</taxon>
        <taxon>Planctomycetales</taxon>
        <taxon>Planctomycetaceae</taxon>
        <taxon>Gimesia</taxon>
    </lineage>
</organism>
<accession>A0ABX5YRP6</accession>
<protein>
    <submittedName>
        <fullName evidence="1">Uncharacterized protein</fullName>
    </submittedName>
</protein>
<reference evidence="1 2" key="1">
    <citation type="submission" date="2019-08" db="EMBL/GenBank/DDBJ databases">
        <title>Deep-cultivation of Planctomycetes and their phenomic and genomic characterization uncovers novel biology.</title>
        <authorList>
            <person name="Wiegand S."/>
            <person name="Jogler M."/>
            <person name="Boedeker C."/>
            <person name="Pinto D."/>
            <person name="Vollmers J."/>
            <person name="Rivas-Marin E."/>
            <person name="Kohn T."/>
            <person name="Peeters S.H."/>
            <person name="Heuer A."/>
            <person name="Rast P."/>
            <person name="Oberbeckmann S."/>
            <person name="Bunk B."/>
            <person name="Jeske O."/>
            <person name="Meyerdierks A."/>
            <person name="Storesund J.E."/>
            <person name="Kallscheuer N."/>
            <person name="Luecker S."/>
            <person name="Lage O.M."/>
            <person name="Pohl T."/>
            <person name="Merkel B.J."/>
            <person name="Hornburger P."/>
            <person name="Mueller R.-W."/>
            <person name="Bruemmer F."/>
            <person name="Labrenz M."/>
            <person name="Spormann A.M."/>
            <person name="Op den Camp H."/>
            <person name="Overmann J."/>
            <person name="Amann R."/>
            <person name="Jetten M.S.M."/>
            <person name="Mascher T."/>
            <person name="Medema M.H."/>
            <person name="Devos D.P."/>
            <person name="Kaster A.-K."/>
            <person name="Ovreas L."/>
            <person name="Rohde M."/>
            <person name="Galperin M.Y."/>
            <person name="Jogler C."/>
        </authorList>
    </citation>
    <scope>NUCLEOTIDE SEQUENCE [LARGE SCALE GENOMIC DNA]</scope>
    <source>
        <strain evidence="1 2">DSM 8797</strain>
    </source>
</reference>
<name>A0ABX5YRP6_9PLAN</name>
<proteinExistence type="predicted"/>
<keyword evidence="2" id="KW-1185">Reference proteome</keyword>
<sequence length="155" mass="18172">MKLYVIKNHDHTHVSAPSHTRAKHFIRELLTKQCEDTMLPLKLFEDFDEIDAARTGFHIVTVTALSLTYYSGVCESGFGISLDDQYPQPQPILERRETSTFFRKYKLTVLPCRYHTTRIRFESECVYTKDVGYSIEEVKTHMRDAIHAERDIVRE</sequence>
<dbReference type="EMBL" id="CP042910">
    <property type="protein sequence ID" value="QEG18225.1"/>
    <property type="molecule type" value="Genomic_DNA"/>
</dbReference>
<gene>
    <name evidence="1" type="ORF">GmarT_41110</name>
</gene>
<dbReference type="RefSeq" id="WP_002646743.1">
    <property type="nucleotide sequence ID" value="NZ_CP043931.1"/>
</dbReference>
<evidence type="ECO:0000313" key="1">
    <source>
        <dbReference type="EMBL" id="QEG18225.1"/>
    </source>
</evidence>
<evidence type="ECO:0000313" key="2">
    <source>
        <dbReference type="Proteomes" id="UP000322887"/>
    </source>
</evidence>